<dbReference type="AlphaFoldDB" id="A0A9D1KID9"/>
<comment type="caution">
    <text evidence="2">The sequence shown here is derived from an EMBL/GenBank/DDBJ whole genome shotgun (WGS) entry which is preliminary data.</text>
</comment>
<accession>A0A9D1KID9</accession>
<reference evidence="2" key="2">
    <citation type="journal article" date="2021" name="PeerJ">
        <title>Extensive microbial diversity within the chicken gut microbiome revealed by metagenomics and culture.</title>
        <authorList>
            <person name="Gilroy R."/>
            <person name="Ravi A."/>
            <person name="Getino M."/>
            <person name="Pursley I."/>
            <person name="Horton D.L."/>
            <person name="Alikhan N.F."/>
            <person name="Baker D."/>
            <person name="Gharbi K."/>
            <person name="Hall N."/>
            <person name="Watson M."/>
            <person name="Adriaenssens E.M."/>
            <person name="Foster-Nyarko E."/>
            <person name="Jarju S."/>
            <person name="Secka A."/>
            <person name="Antonio M."/>
            <person name="Oren A."/>
            <person name="Chaudhuri R.R."/>
            <person name="La Ragione R."/>
            <person name="Hildebrand F."/>
            <person name="Pallen M.J."/>
        </authorList>
    </citation>
    <scope>NUCLEOTIDE SEQUENCE</scope>
    <source>
        <strain evidence="2">ChiW17-6978</strain>
    </source>
</reference>
<sequence>MKKSNIGRRVVKGIGNGIFALVLLFCLALSVSFLLLDGNTFLGKRFGVIQSESMTASGYLKNDIVYIQDASLIEVGDVIVFYWAPDQYEAVDFDEKKASLWVHEVVAVKNENGSFSYLTKGSSNETDDGLYISSRFVLGKAVLLPAFFQRIFQFALTPLGLSVLLVMPCCLLLGLLSWELIVLLKEKEEVHLEIKSEVRYKKSFFARLMLAEADIKERYLKLKKTLLTYRNCHDRISWKFETYRIGRKPFVRIDVRGKTIRLYFALNPEQMEGKYAVIDQSNRRTFASFPSLLKVKSDRALRYALELIDQTAEANGFVKRKIKREFSVSLDWTFEELLTQGYIKEERKDDFFIRKGGKPIENRN</sequence>
<keyword evidence="1" id="KW-0812">Transmembrane</keyword>
<evidence type="ECO:0000256" key="1">
    <source>
        <dbReference type="SAM" id="Phobius"/>
    </source>
</evidence>
<evidence type="ECO:0000313" key="2">
    <source>
        <dbReference type="EMBL" id="HIT49426.1"/>
    </source>
</evidence>
<gene>
    <name evidence="2" type="ORF">IAD46_00190</name>
</gene>
<feature type="transmembrane region" description="Helical" evidence="1">
    <location>
        <begin position="12"/>
        <end position="36"/>
    </location>
</feature>
<protein>
    <recommendedName>
        <fullName evidence="4">Signal peptidase I</fullName>
    </recommendedName>
</protein>
<proteinExistence type="predicted"/>
<evidence type="ECO:0008006" key="4">
    <source>
        <dbReference type="Google" id="ProtNLM"/>
    </source>
</evidence>
<organism evidence="2 3">
    <name type="scientific">Candidatus Pelethenecus faecipullorum</name>
    <dbReference type="NCBI Taxonomy" id="2840900"/>
    <lineage>
        <taxon>Bacteria</taxon>
        <taxon>Bacillati</taxon>
        <taxon>Mycoplasmatota</taxon>
        <taxon>Mollicutes</taxon>
        <taxon>Candidatus Pelethenecus</taxon>
    </lineage>
</organism>
<feature type="transmembrane region" description="Helical" evidence="1">
    <location>
        <begin position="151"/>
        <end position="178"/>
    </location>
</feature>
<reference evidence="2" key="1">
    <citation type="submission" date="2020-10" db="EMBL/GenBank/DDBJ databases">
        <authorList>
            <person name="Gilroy R."/>
        </authorList>
    </citation>
    <scope>NUCLEOTIDE SEQUENCE</scope>
    <source>
        <strain evidence="2">ChiW17-6978</strain>
    </source>
</reference>
<keyword evidence="1" id="KW-1133">Transmembrane helix</keyword>
<evidence type="ECO:0000313" key="3">
    <source>
        <dbReference type="Proteomes" id="UP000886758"/>
    </source>
</evidence>
<dbReference type="EMBL" id="DVLF01000008">
    <property type="protein sequence ID" value="HIT49426.1"/>
    <property type="molecule type" value="Genomic_DNA"/>
</dbReference>
<name>A0A9D1KID9_9MOLU</name>
<dbReference type="Proteomes" id="UP000886758">
    <property type="component" value="Unassembled WGS sequence"/>
</dbReference>
<keyword evidence="1" id="KW-0472">Membrane</keyword>